<keyword evidence="1" id="KW-0472">Membrane</keyword>
<gene>
    <name evidence="3" type="ORF">NP590_06600</name>
</gene>
<dbReference type="PROSITE" id="PS00195">
    <property type="entry name" value="GLUTAREDOXIN_1"/>
    <property type="match status" value="1"/>
</dbReference>
<proteinExistence type="predicted"/>
<evidence type="ECO:0000259" key="2">
    <source>
        <dbReference type="Pfam" id="PF00462"/>
    </source>
</evidence>
<keyword evidence="1" id="KW-1133">Transmembrane helix</keyword>
<keyword evidence="1" id="KW-0812">Transmembrane</keyword>
<keyword evidence="4" id="KW-1185">Reference proteome</keyword>
<dbReference type="InterPro" id="IPR002109">
    <property type="entry name" value="Glutaredoxin"/>
</dbReference>
<evidence type="ECO:0000256" key="1">
    <source>
        <dbReference type="SAM" id="Phobius"/>
    </source>
</evidence>
<dbReference type="EMBL" id="JANIBJ010000009">
    <property type="protein sequence ID" value="MCQ8103769.1"/>
    <property type="molecule type" value="Genomic_DNA"/>
</dbReference>
<name>A0ABT1TE79_9GAMM</name>
<dbReference type="InterPro" id="IPR036249">
    <property type="entry name" value="Thioredoxin-like_sf"/>
</dbReference>
<reference evidence="3 4" key="1">
    <citation type="submission" date="2022-07" db="EMBL/GenBank/DDBJ databases">
        <title>Methylomonas rivi sp. nov., Methylomonas rosea sp. nov., Methylomonas aureus sp. nov. and Methylomonas subterranea sp. nov., four novel methanotrophs isolated from a freshwater creek and the deep terrestrial subsurface.</title>
        <authorList>
            <person name="Abin C."/>
            <person name="Sankaranarayanan K."/>
            <person name="Garner C."/>
            <person name="Sindelar R."/>
            <person name="Kotary K."/>
            <person name="Garner R."/>
            <person name="Barclay S."/>
            <person name="Lawson P."/>
            <person name="Krumholz L."/>
        </authorList>
    </citation>
    <scope>NUCLEOTIDE SEQUENCE [LARGE SCALE GENOMIC DNA]</scope>
    <source>
        <strain evidence="3 4">SURF-2</strain>
    </source>
</reference>
<feature type="transmembrane region" description="Helical" evidence="1">
    <location>
        <begin position="318"/>
        <end position="343"/>
    </location>
</feature>
<feature type="transmembrane region" description="Helical" evidence="1">
    <location>
        <begin position="223"/>
        <end position="243"/>
    </location>
</feature>
<dbReference type="PROSITE" id="PS51354">
    <property type="entry name" value="GLUTAREDOXIN_2"/>
    <property type="match status" value="1"/>
</dbReference>
<organism evidence="3 4">
    <name type="scientific">Methylomonas subterranea</name>
    <dbReference type="NCBI Taxonomy" id="2952225"/>
    <lineage>
        <taxon>Bacteria</taxon>
        <taxon>Pseudomonadati</taxon>
        <taxon>Pseudomonadota</taxon>
        <taxon>Gammaproteobacteria</taxon>
        <taxon>Methylococcales</taxon>
        <taxon>Methylococcaceae</taxon>
        <taxon>Methylomonas</taxon>
    </lineage>
</organism>
<feature type="transmembrane region" description="Helical" evidence="1">
    <location>
        <begin position="355"/>
        <end position="373"/>
    </location>
</feature>
<evidence type="ECO:0000313" key="4">
    <source>
        <dbReference type="Proteomes" id="UP001524499"/>
    </source>
</evidence>
<sequence>MLCSIRQRRCLWRRCIWAAIFCVWLPIVAASESSALAGVLRIYVRDGCPHCAEAKKFLPTIAAQRPGLKIVYRSLDRDPAARDELFDLSRRHGVWPPGVPTFVMHDKLLVGFDDAASSGPALLSFIDNAVSASRVVDAGWFGDISVERLGLPMFTLALGLLDGFNPCAMWVLLFLLSFLIRLQNRRRMALVAGTFVLVSGAVYYAFMAAWLNVFLIMGMSDPVRWVLAGLALAVGAVNVKDFFAFKQGLSFSIPETAKPGLYARMRQLLRTDALAASLLSVTVLAILVNFIELLCTAGLPAIYTAVLSQQGLSMMQYYAYLLLYILAYIADDSLMVAIAVFTLGSRKLTEQSGRWLKLLSGAVMLALAATMLLRPDWLL</sequence>
<feature type="transmembrane region" description="Helical" evidence="1">
    <location>
        <begin position="273"/>
        <end position="306"/>
    </location>
</feature>
<dbReference type="Proteomes" id="UP001524499">
    <property type="component" value="Unassembled WGS sequence"/>
</dbReference>
<dbReference type="Gene3D" id="3.40.30.10">
    <property type="entry name" value="Glutaredoxin"/>
    <property type="match status" value="1"/>
</dbReference>
<dbReference type="CDD" id="cd02976">
    <property type="entry name" value="NrdH"/>
    <property type="match status" value="1"/>
</dbReference>
<dbReference type="SUPFAM" id="SSF52833">
    <property type="entry name" value="Thioredoxin-like"/>
    <property type="match status" value="1"/>
</dbReference>
<evidence type="ECO:0000313" key="3">
    <source>
        <dbReference type="EMBL" id="MCQ8103769.1"/>
    </source>
</evidence>
<feature type="transmembrane region" description="Helical" evidence="1">
    <location>
        <begin position="153"/>
        <end position="176"/>
    </location>
</feature>
<protein>
    <submittedName>
        <fullName evidence="3">Glutaredoxin family protein</fullName>
    </submittedName>
</protein>
<dbReference type="InterPro" id="IPR011767">
    <property type="entry name" value="GLR_AS"/>
</dbReference>
<dbReference type="RefSeq" id="WP_256601508.1">
    <property type="nucleotide sequence ID" value="NZ_JANIBJ010000009.1"/>
</dbReference>
<accession>A0ABT1TE79</accession>
<dbReference type="Pfam" id="PF00462">
    <property type="entry name" value="Glutaredoxin"/>
    <property type="match status" value="1"/>
</dbReference>
<feature type="transmembrane region" description="Helical" evidence="1">
    <location>
        <begin position="188"/>
        <end position="211"/>
    </location>
</feature>
<feature type="domain" description="Glutaredoxin" evidence="2">
    <location>
        <begin position="42"/>
        <end position="96"/>
    </location>
</feature>
<comment type="caution">
    <text evidence="3">The sequence shown here is derived from an EMBL/GenBank/DDBJ whole genome shotgun (WGS) entry which is preliminary data.</text>
</comment>